<accession>A0A3R7I0M2</accession>
<dbReference type="GO" id="GO:0005737">
    <property type="term" value="C:cytoplasm"/>
    <property type="evidence" value="ECO:0007669"/>
    <property type="project" value="TreeGrafter"/>
</dbReference>
<dbReference type="AlphaFoldDB" id="A0A3R7I0M2"/>
<name>A0A3R7I0M2_9ACTN</name>
<dbReference type="GO" id="GO:0004016">
    <property type="term" value="F:adenylate cyclase activity"/>
    <property type="evidence" value="ECO:0007669"/>
    <property type="project" value="TreeGrafter"/>
</dbReference>
<evidence type="ECO:0000313" key="5">
    <source>
        <dbReference type="EMBL" id="RKM94444.1"/>
    </source>
</evidence>
<feature type="compositionally biased region" description="Low complexity" evidence="3">
    <location>
        <begin position="148"/>
        <end position="161"/>
    </location>
</feature>
<evidence type="ECO:0000256" key="2">
    <source>
        <dbReference type="ARBA" id="ARBA00022840"/>
    </source>
</evidence>
<feature type="compositionally biased region" description="Gly residues" evidence="3">
    <location>
        <begin position="162"/>
        <end position="172"/>
    </location>
</feature>
<keyword evidence="6" id="KW-1185">Reference proteome</keyword>
<dbReference type="InterPro" id="IPR027417">
    <property type="entry name" value="P-loop_NTPase"/>
</dbReference>
<feature type="region of interest" description="Disordered" evidence="3">
    <location>
        <begin position="113"/>
        <end position="176"/>
    </location>
</feature>
<dbReference type="Pfam" id="PF13191">
    <property type="entry name" value="AAA_16"/>
    <property type="match status" value="1"/>
</dbReference>
<proteinExistence type="predicted"/>
<protein>
    <submittedName>
        <fullName evidence="5">ATP-binding protein</fullName>
    </submittedName>
</protein>
<reference evidence="5 6" key="1">
    <citation type="journal article" date="2014" name="Genome Announc.">
        <title>Draft Genome Sequence of Streptomyces fradiae ATCC 19609, a Strain Highly Sensitive to Antibiotics.</title>
        <authorList>
            <person name="Bekker O.B."/>
            <person name="Klimina K.M."/>
            <person name="Vatlin A.A."/>
            <person name="Zakharevich N.V."/>
            <person name="Kasianov A.S."/>
            <person name="Danilenko V.N."/>
        </authorList>
    </citation>
    <scope>NUCLEOTIDE SEQUENCE [LARGE SCALE GENOMIC DNA]</scope>
    <source>
        <strain evidence="5 6">ATCC 19609</strain>
    </source>
</reference>
<comment type="caution">
    <text evidence="5">The sequence shown here is derived from an EMBL/GenBank/DDBJ whole genome shotgun (WGS) entry which is preliminary data.</text>
</comment>
<gene>
    <name evidence="5" type="ORF">SFRA_018345</name>
</gene>
<dbReference type="SUPFAM" id="SSF52540">
    <property type="entry name" value="P-loop containing nucleoside triphosphate hydrolases"/>
    <property type="match status" value="1"/>
</dbReference>
<keyword evidence="1" id="KW-0547">Nucleotide-binding</keyword>
<evidence type="ECO:0000313" key="6">
    <source>
        <dbReference type="Proteomes" id="UP000028058"/>
    </source>
</evidence>
<dbReference type="Proteomes" id="UP000028058">
    <property type="component" value="Unassembled WGS sequence"/>
</dbReference>
<keyword evidence="2 5" id="KW-0067">ATP-binding</keyword>
<dbReference type="PANTHER" id="PTHR16305">
    <property type="entry name" value="TESTICULAR SOLUBLE ADENYLYL CYCLASE"/>
    <property type="match status" value="1"/>
</dbReference>
<evidence type="ECO:0000259" key="4">
    <source>
        <dbReference type="Pfam" id="PF13191"/>
    </source>
</evidence>
<evidence type="ECO:0000256" key="3">
    <source>
        <dbReference type="SAM" id="MobiDB-lite"/>
    </source>
</evidence>
<evidence type="ECO:0000256" key="1">
    <source>
        <dbReference type="ARBA" id="ARBA00022741"/>
    </source>
</evidence>
<sequence>MRSAVHGGAPVGRPGAPVGRSELLDRLHQTLRSHGRAVLTGAPGAGRSEVLDVVAATAESRGETVLRLTPAERDRTVPGAAATELLAAIPTAALAPLPGMSFRAGPGSLPALGAVPGTGLRPGSGTHPGAAAAGTARATLRTGGGRSARGTRTAGARRTAGAGTGRARGSGPLGAAPAASVPALLRRLAGEWPVLLVIDDAQWLDEESVLLLRSVLHPGAGTVPAELRLLIAERTAPGDPREPVAHALCGATPRDTIPVPPLDPASTAELLARHRLPRRLTDVVHRASGGNPARALAVARSLTATPPAELAAG</sequence>
<dbReference type="EMBL" id="JNAD02000008">
    <property type="protein sequence ID" value="RKM94444.1"/>
    <property type="molecule type" value="Genomic_DNA"/>
</dbReference>
<feature type="compositionally biased region" description="Low complexity" evidence="3">
    <location>
        <begin position="129"/>
        <end position="141"/>
    </location>
</feature>
<dbReference type="InterPro" id="IPR041664">
    <property type="entry name" value="AAA_16"/>
</dbReference>
<feature type="domain" description="Orc1-like AAA ATPase" evidence="4">
    <location>
        <begin position="17"/>
        <end position="217"/>
    </location>
</feature>
<dbReference type="GO" id="GO:0005524">
    <property type="term" value="F:ATP binding"/>
    <property type="evidence" value="ECO:0007669"/>
    <property type="project" value="UniProtKB-KW"/>
</dbReference>
<dbReference type="PANTHER" id="PTHR16305:SF35">
    <property type="entry name" value="TRANSCRIPTIONAL ACTIVATOR DOMAIN"/>
    <property type="match status" value="1"/>
</dbReference>
<organism evidence="5 6">
    <name type="scientific">Streptomyces xinghaiensis</name>
    <dbReference type="NCBI Taxonomy" id="1038928"/>
    <lineage>
        <taxon>Bacteria</taxon>
        <taxon>Bacillati</taxon>
        <taxon>Actinomycetota</taxon>
        <taxon>Actinomycetes</taxon>
        <taxon>Kitasatosporales</taxon>
        <taxon>Streptomycetaceae</taxon>
        <taxon>Streptomyces</taxon>
    </lineage>
</organism>